<protein>
    <submittedName>
        <fullName evidence="2">Uncharacterized protein</fullName>
    </submittedName>
</protein>
<evidence type="ECO:0000313" key="2">
    <source>
        <dbReference type="EMBL" id="KAJ8356246.1"/>
    </source>
</evidence>
<dbReference type="EMBL" id="JAINUF010000006">
    <property type="protein sequence ID" value="KAJ8356246.1"/>
    <property type="molecule type" value="Genomic_DNA"/>
</dbReference>
<organism evidence="2 3">
    <name type="scientific">Synaphobranchus kaupii</name>
    <name type="common">Kaup's arrowtooth eel</name>
    <dbReference type="NCBI Taxonomy" id="118154"/>
    <lineage>
        <taxon>Eukaryota</taxon>
        <taxon>Metazoa</taxon>
        <taxon>Chordata</taxon>
        <taxon>Craniata</taxon>
        <taxon>Vertebrata</taxon>
        <taxon>Euteleostomi</taxon>
        <taxon>Actinopterygii</taxon>
        <taxon>Neopterygii</taxon>
        <taxon>Teleostei</taxon>
        <taxon>Anguilliformes</taxon>
        <taxon>Synaphobranchidae</taxon>
        <taxon>Synaphobranchus</taxon>
    </lineage>
</organism>
<reference evidence="2" key="1">
    <citation type="journal article" date="2023" name="Science">
        <title>Genome structures resolve the early diversification of teleost fishes.</title>
        <authorList>
            <person name="Parey E."/>
            <person name="Louis A."/>
            <person name="Montfort J."/>
            <person name="Bouchez O."/>
            <person name="Roques C."/>
            <person name="Iampietro C."/>
            <person name="Lluch J."/>
            <person name="Castinel A."/>
            <person name="Donnadieu C."/>
            <person name="Desvignes T."/>
            <person name="Floi Bucao C."/>
            <person name="Jouanno E."/>
            <person name="Wen M."/>
            <person name="Mejri S."/>
            <person name="Dirks R."/>
            <person name="Jansen H."/>
            <person name="Henkel C."/>
            <person name="Chen W.J."/>
            <person name="Zahm M."/>
            <person name="Cabau C."/>
            <person name="Klopp C."/>
            <person name="Thompson A.W."/>
            <person name="Robinson-Rechavi M."/>
            <person name="Braasch I."/>
            <person name="Lecointre G."/>
            <person name="Bobe J."/>
            <person name="Postlethwait J.H."/>
            <person name="Berthelot C."/>
            <person name="Roest Crollius H."/>
            <person name="Guiguen Y."/>
        </authorList>
    </citation>
    <scope>NUCLEOTIDE SEQUENCE</scope>
    <source>
        <strain evidence="2">WJC10195</strain>
    </source>
</reference>
<evidence type="ECO:0000313" key="3">
    <source>
        <dbReference type="Proteomes" id="UP001152622"/>
    </source>
</evidence>
<dbReference type="Proteomes" id="UP001152622">
    <property type="component" value="Chromosome 6"/>
</dbReference>
<sequence>MHFSNQSSSAPQEAISCMDHYRSQWMPGDWEPGQMLPVREAAGPEPQAAPGPLTSRTPQTLKRLTAANQRGSPIPDS</sequence>
<feature type="compositionally biased region" description="Low complexity" evidence="1">
    <location>
        <begin position="40"/>
        <end position="52"/>
    </location>
</feature>
<accession>A0A9Q1IWT8</accession>
<evidence type="ECO:0000256" key="1">
    <source>
        <dbReference type="SAM" id="MobiDB-lite"/>
    </source>
</evidence>
<proteinExistence type="predicted"/>
<comment type="caution">
    <text evidence="2">The sequence shown here is derived from an EMBL/GenBank/DDBJ whole genome shotgun (WGS) entry which is preliminary data.</text>
</comment>
<gene>
    <name evidence="2" type="ORF">SKAU_G00190400</name>
</gene>
<name>A0A9Q1IWT8_SYNKA</name>
<feature type="compositionally biased region" description="Polar residues" evidence="1">
    <location>
        <begin position="54"/>
        <end position="71"/>
    </location>
</feature>
<dbReference type="AlphaFoldDB" id="A0A9Q1IWT8"/>
<keyword evidence="3" id="KW-1185">Reference proteome</keyword>
<feature type="region of interest" description="Disordered" evidence="1">
    <location>
        <begin position="26"/>
        <end position="77"/>
    </location>
</feature>